<feature type="transmembrane region" description="Helical" evidence="1">
    <location>
        <begin position="243"/>
        <end position="263"/>
    </location>
</feature>
<feature type="transmembrane region" description="Helical" evidence="1">
    <location>
        <begin position="82"/>
        <end position="101"/>
    </location>
</feature>
<comment type="caution">
    <text evidence="2">The sequence shown here is derived from an EMBL/GenBank/DDBJ whole genome shotgun (WGS) entry which is preliminary data.</text>
</comment>
<dbReference type="Proteomes" id="UP001165586">
    <property type="component" value="Unassembled WGS sequence"/>
</dbReference>
<protein>
    <submittedName>
        <fullName evidence="2">DMT family transporter</fullName>
    </submittedName>
</protein>
<keyword evidence="3" id="KW-1185">Reference proteome</keyword>
<evidence type="ECO:0000256" key="1">
    <source>
        <dbReference type="SAM" id="Phobius"/>
    </source>
</evidence>
<name>A0ABT2H839_9MICO</name>
<dbReference type="RefSeq" id="WP_259541851.1">
    <property type="nucleotide sequence ID" value="NZ_JANLCJ010000011.1"/>
</dbReference>
<sequence>MTLATFPLAGIVLAVIAAAVLAVGNFFQARGVSSGATGPSSGLGAREILRLLRNRAWLIGSAFLVVAILLQLASLAFAPLIVVQPVGVTALVFAALLTAFVTKAAPARREVGAIAVCIVSVGVFVTVAAVVSTQSAIGETQLVAVLIVLAVVLVASLAVLLLRRGRSVPPILFVLLGGIFSGFVATLGKTVILRVQTALASHDLELDSANLLTIGCLAGIAVAGLLSIYFVQTSHTSSRPEVVVAGLTVIDPFVAVILGITILGEARNAPIWAILVLVVAGAVAVLGVVALSRTQAAAAVGSP</sequence>
<dbReference type="NCBIfam" id="NF038012">
    <property type="entry name" value="DMT_1"/>
    <property type="match status" value="1"/>
</dbReference>
<feature type="transmembrane region" description="Helical" evidence="1">
    <location>
        <begin position="212"/>
        <end position="231"/>
    </location>
</feature>
<gene>
    <name evidence="2" type="ORF">N1032_20370</name>
</gene>
<evidence type="ECO:0000313" key="2">
    <source>
        <dbReference type="EMBL" id="MCS5736101.1"/>
    </source>
</evidence>
<dbReference type="EMBL" id="JANLCJ010000011">
    <property type="protein sequence ID" value="MCS5736101.1"/>
    <property type="molecule type" value="Genomic_DNA"/>
</dbReference>
<feature type="transmembrane region" description="Helical" evidence="1">
    <location>
        <begin position="113"/>
        <end position="137"/>
    </location>
</feature>
<organism evidence="2 3">
    <name type="scientific">Herbiconiux daphne</name>
    <dbReference type="NCBI Taxonomy" id="2970914"/>
    <lineage>
        <taxon>Bacteria</taxon>
        <taxon>Bacillati</taxon>
        <taxon>Actinomycetota</taxon>
        <taxon>Actinomycetes</taxon>
        <taxon>Micrococcales</taxon>
        <taxon>Microbacteriaceae</taxon>
        <taxon>Herbiconiux</taxon>
    </lineage>
</organism>
<keyword evidence="1" id="KW-0812">Transmembrane</keyword>
<feature type="transmembrane region" description="Helical" evidence="1">
    <location>
        <begin position="6"/>
        <end position="27"/>
    </location>
</feature>
<accession>A0ABT2H839</accession>
<feature type="transmembrane region" description="Helical" evidence="1">
    <location>
        <begin position="56"/>
        <end position="76"/>
    </location>
</feature>
<dbReference type="PANTHER" id="PTHR40761:SF1">
    <property type="entry name" value="CONSERVED INTEGRAL MEMBRANE ALANINE VALINE AND LEUCINE RICH PROTEIN-RELATED"/>
    <property type="match status" value="1"/>
</dbReference>
<dbReference type="PANTHER" id="PTHR40761">
    <property type="entry name" value="CONSERVED INTEGRAL MEMBRANE ALANINE VALINE AND LEUCINE RICH PROTEIN-RELATED"/>
    <property type="match status" value="1"/>
</dbReference>
<evidence type="ECO:0000313" key="3">
    <source>
        <dbReference type="Proteomes" id="UP001165586"/>
    </source>
</evidence>
<feature type="transmembrane region" description="Helical" evidence="1">
    <location>
        <begin position="143"/>
        <end position="162"/>
    </location>
</feature>
<keyword evidence="1" id="KW-0472">Membrane</keyword>
<keyword evidence="1" id="KW-1133">Transmembrane helix</keyword>
<reference evidence="2" key="1">
    <citation type="submission" date="2022-08" db="EMBL/GenBank/DDBJ databases">
        <authorList>
            <person name="Deng Y."/>
            <person name="Han X.-F."/>
            <person name="Zhang Y.-Q."/>
        </authorList>
    </citation>
    <scope>NUCLEOTIDE SEQUENCE</scope>
    <source>
        <strain evidence="2">CPCC 203386</strain>
    </source>
</reference>
<proteinExistence type="predicted"/>
<feature type="transmembrane region" description="Helical" evidence="1">
    <location>
        <begin position="171"/>
        <end position="192"/>
    </location>
</feature>
<feature type="transmembrane region" description="Helical" evidence="1">
    <location>
        <begin position="269"/>
        <end position="291"/>
    </location>
</feature>